<dbReference type="Proteomes" id="UP000247922">
    <property type="component" value="Unassembled WGS sequence"/>
</dbReference>
<dbReference type="InterPro" id="IPR002942">
    <property type="entry name" value="S4_RNA-bd"/>
</dbReference>
<organism evidence="3 4">
    <name type="scientific">Streptohalobacillus salinus</name>
    <dbReference type="NCBI Taxonomy" id="621096"/>
    <lineage>
        <taxon>Bacteria</taxon>
        <taxon>Bacillati</taxon>
        <taxon>Bacillota</taxon>
        <taxon>Bacilli</taxon>
        <taxon>Bacillales</taxon>
        <taxon>Bacillaceae</taxon>
        <taxon>Streptohalobacillus</taxon>
    </lineage>
</organism>
<dbReference type="PANTHER" id="PTHR13633">
    <property type="entry name" value="MITOCHONDRIAL TRANSCRIPTION RESCUE FACTOR 1"/>
    <property type="match status" value="1"/>
</dbReference>
<dbReference type="AlphaFoldDB" id="A0A2V3WFR8"/>
<dbReference type="Pfam" id="PF17774">
    <property type="entry name" value="YlmH_RBD"/>
    <property type="match status" value="1"/>
</dbReference>
<evidence type="ECO:0000313" key="3">
    <source>
        <dbReference type="EMBL" id="PXW92599.1"/>
    </source>
</evidence>
<dbReference type="SUPFAM" id="SSF55174">
    <property type="entry name" value="Alpha-L RNA-binding motif"/>
    <property type="match status" value="1"/>
</dbReference>
<dbReference type="CDD" id="cd00165">
    <property type="entry name" value="S4"/>
    <property type="match status" value="1"/>
</dbReference>
<reference evidence="3 4" key="1">
    <citation type="submission" date="2018-05" db="EMBL/GenBank/DDBJ databases">
        <title>Genomic Encyclopedia of Type Strains, Phase IV (KMG-IV): sequencing the most valuable type-strain genomes for metagenomic binning, comparative biology and taxonomic classification.</title>
        <authorList>
            <person name="Goeker M."/>
        </authorList>
    </citation>
    <scope>NUCLEOTIDE SEQUENCE [LARGE SCALE GENOMIC DNA]</scope>
    <source>
        <strain evidence="3 4">DSM 22440</strain>
    </source>
</reference>
<evidence type="ECO:0000256" key="1">
    <source>
        <dbReference type="PROSITE-ProRule" id="PRU00182"/>
    </source>
</evidence>
<dbReference type="InterPro" id="IPR040591">
    <property type="entry name" value="RqcP2_RBD"/>
</dbReference>
<accession>A0A2V3WFR8</accession>
<dbReference type="Gene3D" id="3.10.290.10">
    <property type="entry name" value="RNA-binding S4 domain"/>
    <property type="match status" value="1"/>
</dbReference>
<dbReference type="OrthoDB" id="9812787at2"/>
<keyword evidence="4" id="KW-1185">Reference proteome</keyword>
<name>A0A2V3WFR8_9BACI</name>
<dbReference type="PANTHER" id="PTHR13633:SF3">
    <property type="entry name" value="MITOCHONDRIAL TRANSCRIPTION RESCUE FACTOR 1"/>
    <property type="match status" value="1"/>
</dbReference>
<evidence type="ECO:0000259" key="2">
    <source>
        <dbReference type="SMART" id="SM00363"/>
    </source>
</evidence>
<dbReference type="RefSeq" id="WP_110250477.1">
    <property type="nucleotide sequence ID" value="NZ_QJJR01000002.1"/>
</dbReference>
<dbReference type="SMART" id="SM00363">
    <property type="entry name" value="S4"/>
    <property type="match status" value="1"/>
</dbReference>
<protein>
    <submittedName>
        <fullName evidence="3">RNA-binding protein YlmH</fullName>
    </submittedName>
</protein>
<comment type="caution">
    <text evidence="3">The sequence shown here is derived from an EMBL/GenBank/DDBJ whole genome shotgun (WGS) entry which is preliminary data.</text>
</comment>
<gene>
    <name evidence="3" type="ORF">DES38_102183</name>
</gene>
<dbReference type="Gene3D" id="3.30.1370.160">
    <property type="match status" value="1"/>
</dbReference>
<proteinExistence type="predicted"/>
<dbReference type="Gene3D" id="3.30.70.330">
    <property type="match status" value="1"/>
</dbReference>
<dbReference type="EMBL" id="QJJR01000002">
    <property type="protein sequence ID" value="PXW92599.1"/>
    <property type="molecule type" value="Genomic_DNA"/>
</dbReference>
<dbReference type="Pfam" id="PF01479">
    <property type="entry name" value="S4"/>
    <property type="match status" value="1"/>
</dbReference>
<dbReference type="InterPro" id="IPR036986">
    <property type="entry name" value="S4_RNA-bd_sf"/>
</dbReference>
<sequence length="260" mass="30412">MDVYQHFRKEEQPFIDSIFDIIDQVDRQYMTKFTDFLDPREQHIFTSIVGQDERFQLISFFDQRHMERRMLALAPVYEQISYADFPICLLEASYPVKFIDVRHSDVLGAFISLGIDRKKLGDITIDHEAGIVQLYVTKDISDYVIHQLTQIKKATFAFAEVTMDAYLQSKETWKTVETTVSSMRLDVLVKTMYRLSRSESKEMIQKKLVKVNFKVIEDPSFSLAVGDLISVRRKGRSQLIEINGHTKKDKVKITYQTLFL</sequence>
<keyword evidence="1" id="KW-0694">RNA-binding</keyword>
<evidence type="ECO:0000313" key="4">
    <source>
        <dbReference type="Proteomes" id="UP000247922"/>
    </source>
</evidence>
<dbReference type="InterPro" id="IPR012677">
    <property type="entry name" value="Nucleotide-bd_a/b_plait_sf"/>
</dbReference>
<dbReference type="PROSITE" id="PS50889">
    <property type="entry name" value="S4"/>
    <property type="match status" value="1"/>
</dbReference>
<feature type="domain" description="RNA-binding S4" evidence="2">
    <location>
        <begin position="183"/>
        <end position="240"/>
    </location>
</feature>
<dbReference type="GO" id="GO:0003723">
    <property type="term" value="F:RNA binding"/>
    <property type="evidence" value="ECO:0007669"/>
    <property type="project" value="UniProtKB-KW"/>
</dbReference>